<dbReference type="AlphaFoldDB" id="A0A6N3AU33"/>
<dbReference type="RefSeq" id="WP_127008352.1">
    <property type="nucleotide sequence ID" value="NZ_CACRUX010000033.1"/>
</dbReference>
<dbReference type="GeneID" id="83055616"/>
<organism evidence="1">
    <name type="scientific">Veillonella ratti</name>
    <dbReference type="NCBI Taxonomy" id="103892"/>
    <lineage>
        <taxon>Bacteria</taxon>
        <taxon>Bacillati</taxon>
        <taxon>Bacillota</taxon>
        <taxon>Negativicutes</taxon>
        <taxon>Veillonellales</taxon>
        <taxon>Veillonellaceae</taxon>
        <taxon>Veillonella</taxon>
    </lineage>
</organism>
<evidence type="ECO:0000313" key="1">
    <source>
        <dbReference type="EMBL" id="VYT93658.1"/>
    </source>
</evidence>
<protein>
    <submittedName>
        <fullName evidence="1">Uncharacterized protein</fullName>
    </submittedName>
</protein>
<reference evidence="1" key="1">
    <citation type="submission" date="2019-11" db="EMBL/GenBank/DDBJ databases">
        <authorList>
            <person name="Feng L."/>
        </authorList>
    </citation>
    <scope>NUCLEOTIDE SEQUENCE</scope>
    <source>
        <strain evidence="1">VrattiLFYP33</strain>
    </source>
</reference>
<sequence length="70" mass="8474">MDRLDKVLIALKEVYGYKFTDKRAKWARYLLRKNNRTIYEKDIEEWILVRKDAPTIPDLYKLSKSVEPNN</sequence>
<name>A0A6N3AU33_9FIRM</name>
<gene>
    <name evidence="1" type="ORF">VRLFYP33_00829</name>
</gene>
<dbReference type="EMBL" id="CACRUX010000033">
    <property type="protein sequence ID" value="VYT93658.1"/>
    <property type="molecule type" value="Genomic_DNA"/>
</dbReference>
<accession>A0A6N3AU33</accession>
<proteinExistence type="predicted"/>